<feature type="compositionally biased region" description="Low complexity" evidence="14">
    <location>
        <begin position="256"/>
        <end position="290"/>
    </location>
</feature>
<dbReference type="GO" id="GO:0042802">
    <property type="term" value="F:identical protein binding"/>
    <property type="evidence" value="ECO:0007669"/>
    <property type="project" value="InterPro"/>
</dbReference>
<evidence type="ECO:0000256" key="11">
    <source>
        <dbReference type="ARBA" id="ARBA00023203"/>
    </source>
</evidence>
<dbReference type="InterPro" id="IPR001452">
    <property type="entry name" value="SH3_domain"/>
</dbReference>
<feature type="compositionally biased region" description="Pro residues" evidence="14">
    <location>
        <begin position="220"/>
        <end position="232"/>
    </location>
</feature>
<keyword evidence="11" id="KW-0009">Actin-binding</keyword>
<dbReference type="InterPro" id="IPR007131">
    <property type="entry name" value="SHD1"/>
</dbReference>
<dbReference type="GO" id="GO:0005886">
    <property type="term" value="C:plasma membrane"/>
    <property type="evidence" value="ECO:0007669"/>
    <property type="project" value="UniProtKB-SubCell"/>
</dbReference>
<dbReference type="eggNOG" id="ENOG502QQC3">
    <property type="taxonomic scope" value="Eukaryota"/>
</dbReference>
<feature type="region of interest" description="Disordered" evidence="14">
    <location>
        <begin position="476"/>
        <end position="506"/>
    </location>
</feature>
<dbReference type="InterPro" id="IPR056996">
    <property type="entry name" value="PH_SLA1"/>
</dbReference>
<keyword evidence="6 13" id="KW-0728">SH3 domain</keyword>
<dbReference type="Gene3D" id="2.30.30.700">
    <property type="entry name" value="SLA1 homology domain 1"/>
    <property type="match status" value="1"/>
</dbReference>
<feature type="domain" description="SH3" evidence="15">
    <location>
        <begin position="508"/>
        <end position="568"/>
    </location>
</feature>
<dbReference type="GO" id="GO:0030674">
    <property type="term" value="F:protein-macromolecule adaptor activity"/>
    <property type="evidence" value="ECO:0007669"/>
    <property type="project" value="InterPro"/>
</dbReference>
<keyword evidence="9" id="KW-0967">Endosome</keyword>
<dbReference type="SUPFAM" id="SSF50044">
    <property type="entry name" value="SH3-domain"/>
    <property type="match status" value="3"/>
</dbReference>
<dbReference type="GO" id="GO:0010008">
    <property type="term" value="C:endosome membrane"/>
    <property type="evidence" value="ECO:0007669"/>
    <property type="project" value="UniProtKB-SubCell"/>
</dbReference>
<dbReference type="CDD" id="cd11773">
    <property type="entry name" value="SH3_Sla1p_1"/>
    <property type="match status" value="1"/>
</dbReference>
<name>B6JVV4_SCHJY</name>
<dbReference type="GO" id="GO:0043130">
    <property type="term" value="F:ubiquitin binding"/>
    <property type="evidence" value="ECO:0007669"/>
    <property type="project" value="InterPro"/>
</dbReference>
<evidence type="ECO:0000259" key="15">
    <source>
        <dbReference type="PROSITE" id="PS50002"/>
    </source>
</evidence>
<evidence type="ECO:0000256" key="10">
    <source>
        <dbReference type="ARBA" id="ARBA00023136"/>
    </source>
</evidence>
<keyword evidence="12" id="KW-0206">Cytoskeleton</keyword>
<evidence type="ECO:0000256" key="9">
    <source>
        <dbReference type="ARBA" id="ARBA00022753"/>
    </source>
</evidence>
<feature type="region of interest" description="Disordered" evidence="14">
    <location>
        <begin position="665"/>
        <end position="714"/>
    </location>
</feature>
<evidence type="ECO:0000313" key="17">
    <source>
        <dbReference type="JaponicusDB" id="SJAG_00521"/>
    </source>
</evidence>
<evidence type="ECO:0000256" key="5">
    <source>
        <dbReference type="ARBA" id="ARBA00020357"/>
    </source>
</evidence>
<proteinExistence type="inferred from homology"/>
<dbReference type="GO" id="GO:0030833">
    <property type="term" value="P:regulation of actin filament polymerization"/>
    <property type="evidence" value="ECO:0000318"/>
    <property type="project" value="GO_Central"/>
</dbReference>
<dbReference type="STRING" id="402676.B6JVV4"/>
<feature type="region of interest" description="Disordered" evidence="14">
    <location>
        <begin position="1297"/>
        <end position="1350"/>
    </location>
</feature>
<keyword evidence="18" id="KW-1185">Reference proteome</keyword>
<dbReference type="PANTHER" id="PTHR15735">
    <property type="entry name" value="FCH AND DOUBLE SH3 DOMAINS PROTEIN"/>
    <property type="match status" value="1"/>
</dbReference>
<dbReference type="HOGENOM" id="CLU_003674_0_0_1"/>
<reference evidence="16 18" key="1">
    <citation type="journal article" date="2011" name="Science">
        <title>Comparative functional genomics of the fission yeasts.</title>
        <authorList>
            <person name="Rhind N."/>
            <person name="Chen Z."/>
            <person name="Yassour M."/>
            <person name="Thompson D.A."/>
            <person name="Haas B.J."/>
            <person name="Habib N."/>
            <person name="Wapinski I."/>
            <person name="Roy S."/>
            <person name="Lin M.F."/>
            <person name="Heiman D.I."/>
            <person name="Young S.K."/>
            <person name="Furuya K."/>
            <person name="Guo Y."/>
            <person name="Pidoux A."/>
            <person name="Chen H.M."/>
            <person name="Robbertse B."/>
            <person name="Goldberg J.M."/>
            <person name="Aoki K."/>
            <person name="Bayne E.H."/>
            <person name="Berlin A.M."/>
            <person name="Desjardins C.A."/>
            <person name="Dobbs E."/>
            <person name="Dukaj L."/>
            <person name="Fan L."/>
            <person name="FitzGerald M.G."/>
            <person name="French C."/>
            <person name="Gujja S."/>
            <person name="Hansen K."/>
            <person name="Keifenheim D."/>
            <person name="Levin J.Z."/>
            <person name="Mosher R.A."/>
            <person name="Mueller C.A."/>
            <person name="Pfiffner J."/>
            <person name="Priest M."/>
            <person name="Russ C."/>
            <person name="Smialowska A."/>
            <person name="Swoboda P."/>
            <person name="Sykes S.M."/>
            <person name="Vaughn M."/>
            <person name="Vengrova S."/>
            <person name="Yoder R."/>
            <person name="Zeng Q."/>
            <person name="Allshire R."/>
            <person name="Baulcombe D."/>
            <person name="Birren B.W."/>
            <person name="Brown W."/>
            <person name="Ekwall K."/>
            <person name="Kellis M."/>
            <person name="Leatherwood J."/>
            <person name="Levin H."/>
            <person name="Margalit H."/>
            <person name="Martienssen R."/>
            <person name="Nieduszynski C.A."/>
            <person name="Spatafora J.W."/>
            <person name="Friedman N."/>
            <person name="Dalgaard J.Z."/>
            <person name="Baumann P."/>
            <person name="Niki H."/>
            <person name="Regev A."/>
            <person name="Nusbaum C."/>
        </authorList>
    </citation>
    <scope>NUCLEOTIDE SEQUENCE [LARGE SCALE GENOMIC DNA]</scope>
    <source>
        <strain evidence="18">yFS275 / FY16936</strain>
    </source>
</reference>
<feature type="compositionally biased region" description="Polar residues" evidence="14">
    <location>
        <begin position="1324"/>
        <end position="1344"/>
    </location>
</feature>
<feature type="domain" description="SH3" evidence="15">
    <location>
        <begin position="5"/>
        <end position="81"/>
    </location>
</feature>
<evidence type="ECO:0000256" key="6">
    <source>
        <dbReference type="ARBA" id="ARBA00022443"/>
    </source>
</evidence>
<evidence type="ECO:0000256" key="2">
    <source>
        <dbReference type="ARBA" id="ARBA00004134"/>
    </source>
</evidence>
<comment type="similarity">
    <text evidence="4">Belongs to the SLA1 family.</text>
</comment>
<comment type="subcellular location">
    <subcellularLocation>
        <location evidence="3">Cell membrane</location>
        <topology evidence="3">Peripheral membrane protein</topology>
        <orientation evidence="3">Cytoplasmic side</orientation>
    </subcellularLocation>
    <subcellularLocation>
        <location evidence="2">Cytoplasm</location>
        <location evidence="2">Cytoskeleton</location>
        <location evidence="2">Actin patch</location>
    </subcellularLocation>
    <subcellularLocation>
        <location evidence="1">Endosome membrane</location>
        <topology evidence="1">Peripheral membrane protein</topology>
        <orientation evidence="1">Cytoplasmic side</orientation>
    </subcellularLocation>
</comment>
<evidence type="ECO:0000256" key="1">
    <source>
        <dbReference type="ARBA" id="ARBA00004125"/>
    </source>
</evidence>
<accession>B6JVV4</accession>
<gene>
    <name evidence="17" type="primary">shd1</name>
    <name evidence="16" type="ORF">SJAG_00521</name>
</gene>
<keyword evidence="10" id="KW-0472">Membrane</keyword>
<dbReference type="OMA" id="FMAQGED"/>
<evidence type="ECO:0000256" key="14">
    <source>
        <dbReference type="SAM" id="MobiDB-lite"/>
    </source>
</evidence>
<evidence type="ECO:0000256" key="12">
    <source>
        <dbReference type="ARBA" id="ARBA00023212"/>
    </source>
</evidence>
<feature type="region of interest" description="Disordered" evidence="14">
    <location>
        <begin position="148"/>
        <end position="169"/>
    </location>
</feature>
<feature type="compositionally biased region" description="Basic and acidic residues" evidence="14">
    <location>
        <begin position="694"/>
        <end position="714"/>
    </location>
</feature>
<dbReference type="Pfam" id="PF24081">
    <property type="entry name" value="PH_SLA1"/>
    <property type="match status" value="1"/>
</dbReference>
<feature type="region of interest" description="Disordered" evidence="14">
    <location>
        <begin position="567"/>
        <end position="598"/>
    </location>
</feature>
<dbReference type="JaponicusDB" id="SJAG_00521">
    <property type="gene designation" value="shd1"/>
</dbReference>
<evidence type="ECO:0000256" key="8">
    <source>
        <dbReference type="ARBA" id="ARBA00022583"/>
    </source>
</evidence>
<organism evidence="16 18">
    <name type="scientific">Schizosaccharomyces japonicus (strain yFS275 / FY16936)</name>
    <name type="common">Fission yeast</name>
    <dbReference type="NCBI Taxonomy" id="402676"/>
    <lineage>
        <taxon>Eukaryota</taxon>
        <taxon>Fungi</taxon>
        <taxon>Dikarya</taxon>
        <taxon>Ascomycota</taxon>
        <taxon>Taphrinomycotina</taxon>
        <taxon>Schizosaccharomycetes</taxon>
        <taxon>Schizosaccharomycetales</taxon>
        <taxon>Schizosaccharomycetaceae</taxon>
        <taxon>Schizosaccharomyces</taxon>
    </lineage>
</organism>
<keyword evidence="8" id="KW-0254">Endocytosis</keyword>
<evidence type="ECO:0000313" key="18">
    <source>
        <dbReference type="Proteomes" id="UP000001744"/>
    </source>
</evidence>
<feature type="compositionally biased region" description="Low complexity" evidence="14">
    <location>
        <begin position="148"/>
        <end position="162"/>
    </location>
</feature>
<dbReference type="Pfam" id="PF03983">
    <property type="entry name" value="SHD1"/>
    <property type="match status" value="1"/>
</dbReference>
<dbReference type="GO" id="GO:0003779">
    <property type="term" value="F:actin binding"/>
    <property type="evidence" value="ECO:0007669"/>
    <property type="project" value="UniProtKB-KW"/>
</dbReference>
<feature type="region of interest" description="Disordered" evidence="14">
    <location>
        <begin position="210"/>
        <end position="354"/>
    </location>
</feature>
<dbReference type="Proteomes" id="UP000001744">
    <property type="component" value="Unassembled WGS sequence"/>
</dbReference>
<dbReference type="VEuPathDB" id="FungiDB:SJAG_00521"/>
<dbReference type="GO" id="GO:0000147">
    <property type="term" value="P:actin cortical patch assembly"/>
    <property type="evidence" value="ECO:0000318"/>
    <property type="project" value="GO_Central"/>
</dbReference>
<dbReference type="InterPro" id="IPR013761">
    <property type="entry name" value="SAM/pointed_sf"/>
</dbReference>
<dbReference type="GeneID" id="7051217"/>
<dbReference type="OrthoDB" id="26539at2759"/>
<dbReference type="GO" id="GO:0030479">
    <property type="term" value="C:actin cortical patch"/>
    <property type="evidence" value="ECO:0007669"/>
    <property type="project" value="UniProtKB-SubCell"/>
</dbReference>
<dbReference type="Pfam" id="PF00018">
    <property type="entry name" value="SH3_1"/>
    <property type="match status" value="2"/>
</dbReference>
<dbReference type="GO" id="GO:0006897">
    <property type="term" value="P:endocytosis"/>
    <property type="evidence" value="ECO:0007669"/>
    <property type="project" value="UniProtKB-KW"/>
</dbReference>
<feature type="compositionally biased region" description="Polar residues" evidence="14">
    <location>
        <begin position="484"/>
        <end position="497"/>
    </location>
</feature>
<dbReference type="RefSeq" id="XP_002171798.1">
    <property type="nucleotide sequence ID" value="XM_002171762.2"/>
</dbReference>
<evidence type="ECO:0000313" key="16">
    <source>
        <dbReference type="EMBL" id="EEB05505.1"/>
    </source>
</evidence>
<dbReference type="GO" id="GO:0005634">
    <property type="term" value="C:nucleus"/>
    <property type="evidence" value="ECO:0000318"/>
    <property type="project" value="GO_Central"/>
</dbReference>
<feature type="domain" description="SH3" evidence="15">
    <location>
        <begin position="82"/>
        <end position="139"/>
    </location>
</feature>
<protein>
    <recommendedName>
        <fullName evidence="5">Actin cytoskeleton-regulatory complex protein SLA1</fullName>
    </recommendedName>
</protein>
<dbReference type="SMART" id="SM00326">
    <property type="entry name" value="SH3"/>
    <property type="match status" value="3"/>
</dbReference>
<evidence type="ECO:0000256" key="7">
    <source>
        <dbReference type="ARBA" id="ARBA00022475"/>
    </source>
</evidence>
<dbReference type="Gene3D" id="1.10.150.50">
    <property type="entry name" value="Transcription Factor, Ets-1"/>
    <property type="match status" value="1"/>
</dbReference>
<feature type="compositionally biased region" description="Basic and acidic residues" evidence="14">
    <location>
        <begin position="937"/>
        <end position="948"/>
    </location>
</feature>
<dbReference type="PROSITE" id="PS50002">
    <property type="entry name" value="SH3"/>
    <property type="match status" value="3"/>
</dbReference>
<feature type="compositionally biased region" description="Low complexity" evidence="14">
    <location>
        <begin position="233"/>
        <end position="242"/>
    </location>
</feature>
<keyword evidence="12" id="KW-0963">Cytoplasm</keyword>
<dbReference type="PANTHER" id="PTHR15735:SF19">
    <property type="entry name" value="ACTIN CYTOSKELETON-REGULATORY COMPLEX PROTEIN SLA1"/>
    <property type="match status" value="1"/>
</dbReference>
<evidence type="ECO:0000256" key="4">
    <source>
        <dbReference type="ARBA" id="ARBA00007948"/>
    </source>
</evidence>
<dbReference type="InterPro" id="IPR035800">
    <property type="entry name" value="Sla1_SH3_1"/>
</dbReference>
<evidence type="ECO:0000256" key="3">
    <source>
        <dbReference type="ARBA" id="ARBA00004413"/>
    </source>
</evidence>
<feature type="compositionally biased region" description="Polar residues" evidence="14">
    <location>
        <begin position="1297"/>
        <end position="1313"/>
    </location>
</feature>
<dbReference type="Gene3D" id="2.30.30.40">
    <property type="entry name" value="SH3 Domains"/>
    <property type="match status" value="3"/>
</dbReference>
<feature type="compositionally biased region" description="Pro residues" evidence="14">
    <location>
        <begin position="243"/>
        <end position="255"/>
    </location>
</feature>
<feature type="compositionally biased region" description="Polar residues" evidence="14">
    <location>
        <begin position="312"/>
        <end position="324"/>
    </location>
</feature>
<sequence length="1350" mass="144329">MADLPVIGIYKVLYGYTAQNDGSTGDDDPLNKELSIEEDDLLCLLQKGEDDWFLVKRNVQNQDGQGEIGIVPSNYIEEAQPAASVSALYDYAKQSVDELAFAAGDVLNLYGDLNSDWILAGCKGTYGLVPSNYLDMQAASSGAAAPAERGAVSGQAPSQQPVAPVPTPAPVAAPAPAPVPVQAPIPVPPPPAPAAAPVAAPVAAPAPPLPPAAPAQTMKAPPPPPPAVPPAPSSSSSAAQNLAPPPPPPVPPSAPAAPAAQAQAPMPSLPPRTAAPAVTPASAPVNPTTSVLPPPPPPPQYSAAPKERVSEEQVSSQRAPSSPTDAYGNPNDHFRLHGDDGLSSPTPGEPDMPFKKWDIQEVVGKKKKRSGQLAINNKQIVLTFKKSLDPSQSWSITDLITYSSERKHVFIELHGLGGEIVSLHLHAGSASNAESIIQTLGDAAGTLRAAGLREIAAASGSPLPNLPPDSALDRLNREGETRVRASSSSEIFKTNKSGRGDEDYNPAKGERLATVLYDFEAEESDELSVRAGMRVVIINDTASSDWWKCRYGNKEGVVPSSFLEADKPSAAQAGDTQSHRHESGSSNRKSSSRRHSVLKPDLSKLRTWTDRTGAFKVEAEFIGFSDDKLHLHKANGVKISVPSNKMSLRDLDYIELITGKQVYDRGEANASSSKPAEPLNDDAPPPKPARPRQRSRDEHEELSRFNPKKEPHKVEIVTEQPKPKYDWFDFFLQCGVDFSVCNRYTRNFQNENFDEECIPSLNETTLRTLGLKEGDIIRVMKRVNELRGTPVPTSEPASSESAVPHTEAVVHNVMTGKPQPDIPIGATRRSPTQEMEKGHSVDVNVQQPAPQYTASVNKQVAAAAPEPTKPVQEKFDDDAWAVKPITEPPLRTSSVQSDPMSSVAQGMKSVSLGPSGRELPSGVNAYPERPKSAPVPDEAKNVQAREKPLPSIPEGGQNPVAPQPTGITIQNAYFTVPPSMVADPFQSPLYVQPTGFNPPMNAITAQKTGLTAANMMMHPQVTGAIQQMVAQRTGMPVQMTGVAVQPTGMQPAQIPVQRTGMVVQQTGMPIQRTGVQQPLQMPVQRTGAAAQAYGNTVPPVSMQLQPTGNYAPMQPTGYATENTGLYSQPTGYVAQTPAYQAPTPSVQAQPTGYAVYGQSTPSVGMQDASMMSAPAQNYAPQYAAGVDYNGGAYAAQPTYGYDANAAAGMGVYPDQQQVYDGGYQQMNNYGGYYPDAQQQQQMGYNNYNAPYGQQQQMDYMNPQQSYDYNGAAQMQNYGGYEQNATYLTQASPYDPVNNPSLYMPNGQQNQQMYGDSAPNYGAYASSNQPAAKTGQRANISQATPDNPFGF</sequence>
<dbReference type="InterPro" id="IPR036028">
    <property type="entry name" value="SH3-like_dom_sf"/>
</dbReference>
<feature type="region of interest" description="Disordered" evidence="14">
    <location>
        <begin position="906"/>
        <end position="957"/>
    </location>
</feature>
<keyword evidence="7" id="KW-1003">Cell membrane</keyword>
<evidence type="ECO:0000256" key="13">
    <source>
        <dbReference type="PROSITE-ProRule" id="PRU00192"/>
    </source>
</evidence>
<dbReference type="EMBL" id="KE651166">
    <property type="protein sequence ID" value="EEB05505.1"/>
    <property type="molecule type" value="Genomic_DNA"/>
</dbReference>